<gene>
    <name evidence="1" type="ORF">METZ01_LOCUS294395</name>
</gene>
<name>A0A382M2X7_9ZZZZ</name>
<organism evidence="1">
    <name type="scientific">marine metagenome</name>
    <dbReference type="NCBI Taxonomy" id="408172"/>
    <lineage>
        <taxon>unclassified sequences</taxon>
        <taxon>metagenomes</taxon>
        <taxon>ecological metagenomes</taxon>
    </lineage>
</organism>
<dbReference type="EMBL" id="UINC01089989">
    <property type="protein sequence ID" value="SVC41541.1"/>
    <property type="molecule type" value="Genomic_DNA"/>
</dbReference>
<protein>
    <submittedName>
        <fullName evidence="1">Uncharacterized protein</fullName>
    </submittedName>
</protein>
<dbReference type="AlphaFoldDB" id="A0A382M2X7"/>
<accession>A0A382M2X7</accession>
<reference evidence="1" key="1">
    <citation type="submission" date="2018-05" db="EMBL/GenBank/DDBJ databases">
        <authorList>
            <person name="Lanie J.A."/>
            <person name="Ng W.-L."/>
            <person name="Kazmierczak K.M."/>
            <person name="Andrzejewski T.M."/>
            <person name="Davidsen T.M."/>
            <person name="Wayne K.J."/>
            <person name="Tettelin H."/>
            <person name="Glass J.I."/>
            <person name="Rusch D."/>
            <person name="Podicherti R."/>
            <person name="Tsui H.-C.T."/>
            <person name="Winkler M.E."/>
        </authorList>
    </citation>
    <scope>NUCLEOTIDE SEQUENCE</scope>
</reference>
<sequence length="23" mass="2634">MINFLMLTNLILQGQIEGTLENK</sequence>
<proteinExistence type="predicted"/>
<evidence type="ECO:0000313" key="1">
    <source>
        <dbReference type="EMBL" id="SVC41541.1"/>
    </source>
</evidence>